<evidence type="ECO:0000256" key="1">
    <source>
        <dbReference type="RuleBase" id="RU365010"/>
    </source>
</evidence>
<dbReference type="EMBL" id="JABEBT010000027">
    <property type="protein sequence ID" value="KAF7636664.1"/>
    <property type="molecule type" value="Genomic_DNA"/>
</dbReference>
<dbReference type="SUPFAM" id="SSF54648">
    <property type="entry name" value="DLC"/>
    <property type="match status" value="1"/>
</dbReference>
<dbReference type="OrthoDB" id="5835212at2759"/>
<dbReference type="GO" id="GO:0005868">
    <property type="term" value="C:cytoplasmic dynein complex"/>
    <property type="evidence" value="ECO:0007669"/>
    <property type="project" value="TreeGrafter"/>
</dbReference>
<keyword evidence="1" id="KW-0243">Dynein</keyword>
<keyword evidence="3" id="KW-1185">Reference proteome</keyword>
<dbReference type="PANTHER" id="PTHR11886:SF35">
    <property type="entry name" value="DYNEIN LIGHT CHAIN"/>
    <property type="match status" value="1"/>
</dbReference>
<dbReference type="Proteomes" id="UP000605970">
    <property type="component" value="Unassembled WGS sequence"/>
</dbReference>
<protein>
    <recommendedName>
        <fullName evidence="1">Dynein light chain</fullName>
    </recommendedName>
</protein>
<name>A0A8S9ZTP5_9BILA</name>
<keyword evidence="1" id="KW-0206">Cytoskeleton</keyword>
<organism evidence="2 3">
    <name type="scientific">Meloidogyne graminicola</name>
    <dbReference type="NCBI Taxonomy" id="189291"/>
    <lineage>
        <taxon>Eukaryota</taxon>
        <taxon>Metazoa</taxon>
        <taxon>Ecdysozoa</taxon>
        <taxon>Nematoda</taxon>
        <taxon>Chromadorea</taxon>
        <taxon>Rhabditida</taxon>
        <taxon>Tylenchina</taxon>
        <taxon>Tylenchomorpha</taxon>
        <taxon>Tylenchoidea</taxon>
        <taxon>Meloidogynidae</taxon>
        <taxon>Meloidogyninae</taxon>
        <taxon>Meloidogyne</taxon>
    </lineage>
</organism>
<sequence>MSKEMEEEAIDCAILAVMKYNDKSDIAVYIKDKFDNKYGKCWCCFVGNFGATYYHKPNHSICFDLDQLRISLFKTS</sequence>
<comment type="subcellular location">
    <subcellularLocation>
        <location evidence="1">Cytoplasm</location>
        <location evidence="1">Cytoskeleton</location>
    </subcellularLocation>
</comment>
<comment type="similarity">
    <text evidence="1">Belongs to the dynein light chain family.</text>
</comment>
<proteinExistence type="inferred from homology"/>
<dbReference type="SMART" id="SM01375">
    <property type="entry name" value="Dynein_light"/>
    <property type="match status" value="1"/>
</dbReference>
<dbReference type="Gene3D" id="3.30.740.10">
    <property type="entry name" value="Protein Inhibitor Of Neuronal Nitric Oxide Synthase"/>
    <property type="match status" value="1"/>
</dbReference>
<dbReference type="GO" id="GO:0005874">
    <property type="term" value="C:microtubule"/>
    <property type="evidence" value="ECO:0007669"/>
    <property type="project" value="UniProtKB-KW"/>
</dbReference>
<gene>
    <name evidence="2" type="ORF">Mgra_00003842</name>
</gene>
<comment type="caution">
    <text evidence="2">The sequence shown here is derived from an EMBL/GenBank/DDBJ whole genome shotgun (WGS) entry which is preliminary data.</text>
</comment>
<dbReference type="AlphaFoldDB" id="A0A8S9ZTP5"/>
<accession>A0A8S9ZTP5</accession>
<keyword evidence="1" id="KW-0963">Cytoplasm</keyword>
<dbReference type="PANTHER" id="PTHR11886">
    <property type="entry name" value="DYNEIN LIGHT CHAIN"/>
    <property type="match status" value="1"/>
</dbReference>
<dbReference type="GO" id="GO:0045505">
    <property type="term" value="F:dynein intermediate chain binding"/>
    <property type="evidence" value="ECO:0007669"/>
    <property type="project" value="TreeGrafter"/>
</dbReference>
<evidence type="ECO:0000313" key="2">
    <source>
        <dbReference type="EMBL" id="KAF7636664.1"/>
    </source>
</evidence>
<dbReference type="Pfam" id="PF01221">
    <property type="entry name" value="Dynein_light"/>
    <property type="match status" value="1"/>
</dbReference>
<dbReference type="GO" id="GO:0007017">
    <property type="term" value="P:microtubule-based process"/>
    <property type="evidence" value="ECO:0007669"/>
    <property type="project" value="InterPro"/>
</dbReference>
<reference evidence="2" key="1">
    <citation type="journal article" date="2020" name="Ecol. Evol.">
        <title>Genome structure and content of the rice root-knot nematode (Meloidogyne graminicola).</title>
        <authorList>
            <person name="Phan N.T."/>
            <person name="Danchin E.G.J."/>
            <person name="Klopp C."/>
            <person name="Perfus-Barbeoch L."/>
            <person name="Kozlowski D.K."/>
            <person name="Koutsovoulos G.D."/>
            <person name="Lopez-Roques C."/>
            <person name="Bouchez O."/>
            <person name="Zahm M."/>
            <person name="Besnard G."/>
            <person name="Bellafiore S."/>
        </authorList>
    </citation>
    <scope>NUCLEOTIDE SEQUENCE</scope>
    <source>
        <strain evidence="2">VN-18</strain>
    </source>
</reference>
<dbReference type="InterPro" id="IPR037177">
    <property type="entry name" value="DLC_sf"/>
</dbReference>
<keyword evidence="1" id="KW-0493">Microtubule</keyword>
<evidence type="ECO:0000313" key="3">
    <source>
        <dbReference type="Proteomes" id="UP000605970"/>
    </source>
</evidence>
<dbReference type="InterPro" id="IPR001372">
    <property type="entry name" value="Dynein_light_chain_typ-1/2"/>
</dbReference>
<keyword evidence="1" id="KW-0505">Motor protein</keyword>